<dbReference type="CDD" id="cd06445">
    <property type="entry name" value="ATase"/>
    <property type="match status" value="1"/>
</dbReference>
<dbReference type="SUPFAM" id="SSF53155">
    <property type="entry name" value="Methylated DNA-protein cysteine methyltransferase domain"/>
    <property type="match status" value="1"/>
</dbReference>
<comment type="catalytic activity">
    <reaction evidence="6">
        <text>a 6-O-methyl-2'-deoxyguanosine in DNA + L-cysteinyl-[protein] = S-methyl-L-cysteinyl-[protein] + a 2'-deoxyguanosine in DNA</text>
        <dbReference type="Rhea" id="RHEA:24000"/>
        <dbReference type="Rhea" id="RHEA-COMP:10131"/>
        <dbReference type="Rhea" id="RHEA-COMP:10132"/>
        <dbReference type="Rhea" id="RHEA-COMP:11367"/>
        <dbReference type="Rhea" id="RHEA-COMP:11368"/>
        <dbReference type="ChEBI" id="CHEBI:29950"/>
        <dbReference type="ChEBI" id="CHEBI:82612"/>
        <dbReference type="ChEBI" id="CHEBI:85445"/>
        <dbReference type="ChEBI" id="CHEBI:85448"/>
        <dbReference type="EC" id="2.1.1.63"/>
    </reaction>
</comment>
<evidence type="ECO:0000256" key="4">
    <source>
        <dbReference type="ARBA" id="ARBA00022763"/>
    </source>
</evidence>
<evidence type="ECO:0000256" key="5">
    <source>
        <dbReference type="ARBA" id="ARBA00023204"/>
    </source>
</evidence>
<evidence type="ECO:0000256" key="6">
    <source>
        <dbReference type="ARBA" id="ARBA00049348"/>
    </source>
</evidence>
<name>A0ABY0IFW2_9BACT</name>
<evidence type="ECO:0000313" key="9">
    <source>
        <dbReference type="EMBL" id="RZF21824.1"/>
    </source>
</evidence>
<evidence type="ECO:0000313" key="10">
    <source>
        <dbReference type="Proteomes" id="UP000443582"/>
    </source>
</evidence>
<feature type="domain" description="Methylguanine DNA methyltransferase ribonuclease-like" evidence="8">
    <location>
        <begin position="12"/>
        <end position="76"/>
    </location>
</feature>
<keyword evidence="4" id="KW-0227">DNA damage</keyword>
<dbReference type="EMBL" id="QDKL01000002">
    <property type="protein sequence ID" value="RZF21824.1"/>
    <property type="molecule type" value="Genomic_DNA"/>
</dbReference>
<dbReference type="Gene3D" id="1.10.10.10">
    <property type="entry name" value="Winged helix-like DNA-binding domain superfamily/Winged helix DNA-binding domain"/>
    <property type="match status" value="1"/>
</dbReference>
<dbReference type="InterPro" id="IPR008332">
    <property type="entry name" value="MethylG_MeTrfase_N"/>
</dbReference>
<dbReference type="Gene3D" id="3.30.160.70">
    <property type="entry name" value="Methylated DNA-protein cysteine methyltransferase domain"/>
    <property type="match status" value="1"/>
</dbReference>
<evidence type="ECO:0000259" key="7">
    <source>
        <dbReference type="Pfam" id="PF01035"/>
    </source>
</evidence>
<protein>
    <submittedName>
        <fullName evidence="9">Methylated-DNA--[protein]-cysteine S-methyltransferase</fullName>
    </submittedName>
</protein>
<comment type="caution">
    <text evidence="9">The sequence shown here is derived from an EMBL/GenBank/DDBJ whole genome shotgun (WGS) entry which is preliminary data.</text>
</comment>
<dbReference type="SUPFAM" id="SSF46767">
    <property type="entry name" value="Methylated DNA-protein cysteine methyltransferase, C-terminal domain"/>
    <property type="match status" value="1"/>
</dbReference>
<dbReference type="InterPro" id="IPR036388">
    <property type="entry name" value="WH-like_DNA-bd_sf"/>
</dbReference>
<accession>A0ABY0IFW2</accession>
<dbReference type="PROSITE" id="PS00374">
    <property type="entry name" value="MGMT"/>
    <property type="match status" value="1"/>
</dbReference>
<keyword evidence="10" id="KW-1185">Reference proteome</keyword>
<dbReference type="Proteomes" id="UP000443582">
    <property type="component" value="Unassembled WGS sequence"/>
</dbReference>
<dbReference type="InterPro" id="IPR014048">
    <property type="entry name" value="MethylDNA_cys_MeTrfase_DNA-bd"/>
</dbReference>
<dbReference type="PANTHER" id="PTHR10815">
    <property type="entry name" value="METHYLATED-DNA--PROTEIN-CYSTEINE METHYLTRANSFERASE"/>
    <property type="match status" value="1"/>
</dbReference>
<dbReference type="Pfam" id="PF02870">
    <property type="entry name" value="Methyltransf_1N"/>
    <property type="match status" value="1"/>
</dbReference>
<keyword evidence="5" id="KW-0234">DNA repair</keyword>
<dbReference type="PANTHER" id="PTHR10815:SF12">
    <property type="entry name" value="METHYLATED-DNA--PROTEIN-CYSTEINE METHYLTRANSFERASE, INDUCIBLE"/>
    <property type="match status" value="1"/>
</dbReference>
<dbReference type="RefSeq" id="WP_115361602.1">
    <property type="nucleotide sequence ID" value="NZ_QDKL01000002.1"/>
</dbReference>
<evidence type="ECO:0000259" key="8">
    <source>
        <dbReference type="Pfam" id="PF02870"/>
    </source>
</evidence>
<reference evidence="10" key="1">
    <citation type="journal article" date="2019" name="Int. J. Syst. Evol. Microbiol.">
        <title>Halobacteriovorax valvorus sp. nov., a novel prokaryotic predator isolated from coastal seawater of China.</title>
        <authorList>
            <person name="Chen M.-X."/>
        </authorList>
    </citation>
    <scope>NUCLEOTIDE SEQUENCE [LARGE SCALE GENOMIC DNA]</scope>
    <source>
        <strain evidence="10">BL9</strain>
    </source>
</reference>
<gene>
    <name evidence="9" type="ORF">DAY19_09040</name>
</gene>
<feature type="domain" description="Methylated-DNA-[protein]-cysteine S-methyltransferase DNA binding" evidence="7">
    <location>
        <begin position="82"/>
        <end position="162"/>
    </location>
</feature>
<evidence type="ECO:0000256" key="3">
    <source>
        <dbReference type="ARBA" id="ARBA00022679"/>
    </source>
</evidence>
<dbReference type="InterPro" id="IPR036217">
    <property type="entry name" value="MethylDNA_cys_MeTrfase_DNAb"/>
</dbReference>
<keyword evidence="3" id="KW-0808">Transferase</keyword>
<dbReference type="InterPro" id="IPR036631">
    <property type="entry name" value="MGMT_N_sf"/>
</dbReference>
<dbReference type="Pfam" id="PF01035">
    <property type="entry name" value="DNA_binding_1"/>
    <property type="match status" value="1"/>
</dbReference>
<organism evidence="9 10">
    <name type="scientific">Halobacteriovorax vibrionivorans</name>
    <dbReference type="NCBI Taxonomy" id="2152716"/>
    <lineage>
        <taxon>Bacteria</taxon>
        <taxon>Pseudomonadati</taxon>
        <taxon>Bdellovibrionota</taxon>
        <taxon>Bacteriovoracia</taxon>
        <taxon>Bacteriovoracales</taxon>
        <taxon>Halobacteriovoraceae</taxon>
        <taxon>Halobacteriovorax</taxon>
    </lineage>
</organism>
<dbReference type="NCBIfam" id="TIGR00589">
    <property type="entry name" value="ogt"/>
    <property type="match status" value="1"/>
</dbReference>
<comment type="catalytic activity">
    <reaction evidence="1">
        <text>a 4-O-methyl-thymidine in DNA + L-cysteinyl-[protein] = a thymidine in DNA + S-methyl-L-cysteinyl-[protein]</text>
        <dbReference type="Rhea" id="RHEA:53428"/>
        <dbReference type="Rhea" id="RHEA-COMP:10131"/>
        <dbReference type="Rhea" id="RHEA-COMP:10132"/>
        <dbReference type="Rhea" id="RHEA-COMP:13555"/>
        <dbReference type="Rhea" id="RHEA-COMP:13556"/>
        <dbReference type="ChEBI" id="CHEBI:29950"/>
        <dbReference type="ChEBI" id="CHEBI:82612"/>
        <dbReference type="ChEBI" id="CHEBI:137386"/>
        <dbReference type="ChEBI" id="CHEBI:137387"/>
        <dbReference type="EC" id="2.1.1.63"/>
    </reaction>
</comment>
<evidence type="ECO:0000256" key="1">
    <source>
        <dbReference type="ARBA" id="ARBA00001286"/>
    </source>
</evidence>
<dbReference type="InterPro" id="IPR001497">
    <property type="entry name" value="MethylDNA_cys_MeTrfase_AS"/>
</dbReference>
<sequence length="164" mass="18111">MIGSFTERQIEYHSKFGTIYICANPNGISYMGWEDQELDPPHLDDDQRIIKYLHDAEGEIEEYLAGSRKKFTLPITLTRGTSFQKKVWSELLNIPYGKTTTYSDIAQKVGSPDAVQAVGSANGKNPLCILIPCHRVINKSGELSGYAGGAQVKEALLNLEGAFV</sequence>
<proteinExistence type="predicted"/>
<keyword evidence="2" id="KW-0489">Methyltransferase</keyword>
<evidence type="ECO:0000256" key="2">
    <source>
        <dbReference type="ARBA" id="ARBA00022603"/>
    </source>
</evidence>